<gene>
    <name evidence="3" type="ORF">BaRGS_00019354</name>
</gene>
<keyword evidence="4" id="KW-1185">Reference proteome</keyword>
<sequence>MVFDDCGDRTDEVDFCSEDWSLLGMARTWFVCDLQKELIPFAYRCNGRFDCLDRTDEKDCKDCSEGFTSCS</sequence>
<name>A0ABD0KQM2_9CAEN</name>
<evidence type="ECO:0000313" key="3">
    <source>
        <dbReference type="EMBL" id="KAK7489410.1"/>
    </source>
</evidence>
<dbReference type="EMBL" id="JACVVK020000138">
    <property type="protein sequence ID" value="KAK7489410.1"/>
    <property type="molecule type" value="Genomic_DNA"/>
</dbReference>
<accession>A0ABD0KQM2</accession>
<comment type="caution">
    <text evidence="3">The sequence shown here is derived from an EMBL/GenBank/DDBJ whole genome shotgun (WGS) entry which is preliminary data.</text>
</comment>
<keyword evidence="1 2" id="KW-1015">Disulfide bond</keyword>
<feature type="non-terminal residue" evidence="3">
    <location>
        <position position="71"/>
    </location>
</feature>
<dbReference type="SMART" id="SM00192">
    <property type="entry name" value="LDLa"/>
    <property type="match status" value="1"/>
</dbReference>
<dbReference type="SUPFAM" id="SSF57424">
    <property type="entry name" value="LDL receptor-like module"/>
    <property type="match status" value="1"/>
</dbReference>
<protein>
    <submittedName>
        <fullName evidence="3">Uncharacterized protein</fullName>
    </submittedName>
</protein>
<dbReference type="InterPro" id="IPR002172">
    <property type="entry name" value="LDrepeatLR_classA_rpt"/>
</dbReference>
<evidence type="ECO:0000256" key="2">
    <source>
        <dbReference type="PROSITE-ProRule" id="PRU00124"/>
    </source>
</evidence>
<feature type="disulfide bond" evidence="2">
    <location>
        <begin position="45"/>
        <end position="60"/>
    </location>
</feature>
<evidence type="ECO:0000313" key="4">
    <source>
        <dbReference type="Proteomes" id="UP001519460"/>
    </source>
</evidence>
<evidence type="ECO:0000256" key="1">
    <source>
        <dbReference type="ARBA" id="ARBA00023157"/>
    </source>
</evidence>
<dbReference type="Pfam" id="PF00057">
    <property type="entry name" value="Ldl_recept_a"/>
    <property type="match status" value="1"/>
</dbReference>
<comment type="caution">
    <text evidence="2">Lacks conserved residue(s) required for the propagation of feature annotation.</text>
</comment>
<reference evidence="3 4" key="1">
    <citation type="journal article" date="2023" name="Sci. Data">
        <title>Genome assembly of the Korean intertidal mud-creeper Batillaria attramentaria.</title>
        <authorList>
            <person name="Patra A.K."/>
            <person name="Ho P.T."/>
            <person name="Jun S."/>
            <person name="Lee S.J."/>
            <person name="Kim Y."/>
            <person name="Won Y.J."/>
        </authorList>
    </citation>
    <scope>NUCLEOTIDE SEQUENCE [LARGE SCALE GENOMIC DNA]</scope>
    <source>
        <strain evidence="3">Wonlab-2016</strain>
    </source>
</reference>
<dbReference type="Proteomes" id="UP001519460">
    <property type="component" value="Unassembled WGS sequence"/>
</dbReference>
<organism evidence="3 4">
    <name type="scientific">Batillaria attramentaria</name>
    <dbReference type="NCBI Taxonomy" id="370345"/>
    <lineage>
        <taxon>Eukaryota</taxon>
        <taxon>Metazoa</taxon>
        <taxon>Spiralia</taxon>
        <taxon>Lophotrochozoa</taxon>
        <taxon>Mollusca</taxon>
        <taxon>Gastropoda</taxon>
        <taxon>Caenogastropoda</taxon>
        <taxon>Sorbeoconcha</taxon>
        <taxon>Cerithioidea</taxon>
        <taxon>Batillariidae</taxon>
        <taxon>Batillaria</taxon>
    </lineage>
</organism>
<proteinExistence type="predicted"/>
<dbReference type="PROSITE" id="PS50068">
    <property type="entry name" value="LDLRA_2"/>
    <property type="match status" value="1"/>
</dbReference>
<dbReference type="InterPro" id="IPR036055">
    <property type="entry name" value="LDL_receptor-like_sf"/>
</dbReference>
<dbReference type="AlphaFoldDB" id="A0ABD0KQM2"/>
<dbReference type="Gene3D" id="4.10.400.10">
    <property type="entry name" value="Low-density Lipoprotein Receptor"/>
    <property type="match status" value="1"/>
</dbReference>